<accession>A0A0P8WR32</accession>
<dbReference type="SUPFAM" id="SSF51726">
    <property type="entry name" value="UROD/MetE-like"/>
    <property type="match status" value="1"/>
</dbReference>
<dbReference type="InterPro" id="IPR052024">
    <property type="entry name" value="Methanogen_methyltrans"/>
</dbReference>
<dbReference type="PANTHER" id="PTHR47099:SF1">
    <property type="entry name" value="METHYLCOBAMIDE:COM METHYLTRANSFERASE MTBA"/>
    <property type="match status" value="1"/>
</dbReference>
<keyword evidence="3" id="KW-1185">Reference proteome</keyword>
<dbReference type="GO" id="GO:0004853">
    <property type="term" value="F:uroporphyrinogen decarboxylase activity"/>
    <property type="evidence" value="ECO:0007669"/>
    <property type="project" value="InterPro"/>
</dbReference>
<gene>
    <name evidence="2" type="ORF">OXPF_14960</name>
</gene>
<dbReference type="OrthoDB" id="9813603at2"/>
<dbReference type="RefSeq" id="WP_054874563.1">
    <property type="nucleotide sequence ID" value="NZ_LKET01000028.1"/>
</dbReference>
<dbReference type="Pfam" id="PF01208">
    <property type="entry name" value="URO-D"/>
    <property type="match status" value="1"/>
</dbReference>
<proteinExistence type="predicted"/>
<organism evidence="2 3">
    <name type="scientific">Oxobacter pfennigii</name>
    <dbReference type="NCBI Taxonomy" id="36849"/>
    <lineage>
        <taxon>Bacteria</taxon>
        <taxon>Bacillati</taxon>
        <taxon>Bacillota</taxon>
        <taxon>Clostridia</taxon>
        <taxon>Eubacteriales</taxon>
        <taxon>Clostridiaceae</taxon>
        <taxon>Oxobacter</taxon>
    </lineage>
</organism>
<evidence type="ECO:0000313" key="2">
    <source>
        <dbReference type="EMBL" id="KPU45018.1"/>
    </source>
</evidence>
<evidence type="ECO:0000313" key="3">
    <source>
        <dbReference type="Proteomes" id="UP000050326"/>
    </source>
</evidence>
<dbReference type="InterPro" id="IPR038071">
    <property type="entry name" value="UROD/MetE-like_sf"/>
</dbReference>
<name>A0A0P8WR32_9CLOT</name>
<dbReference type="InterPro" id="IPR000257">
    <property type="entry name" value="Uroporphyrinogen_deCOase"/>
</dbReference>
<dbReference type="EMBL" id="LKET01000028">
    <property type="protein sequence ID" value="KPU45018.1"/>
    <property type="molecule type" value="Genomic_DNA"/>
</dbReference>
<protein>
    <submittedName>
        <fullName evidence="2">Uroporphyrinogen decarboxylase (URO-D)</fullName>
    </submittedName>
</protein>
<comment type="caution">
    <text evidence="2">The sequence shown here is derived from an EMBL/GenBank/DDBJ whole genome shotgun (WGS) entry which is preliminary data.</text>
</comment>
<reference evidence="2 3" key="1">
    <citation type="submission" date="2015-09" db="EMBL/GenBank/DDBJ databases">
        <title>Genome sequence of Oxobacter pfennigii DSM 3222.</title>
        <authorList>
            <person name="Poehlein A."/>
            <person name="Bengelsdorf F.R."/>
            <person name="Schiel-Bengelsdorf B."/>
            <person name="Duerre P."/>
            <person name="Daniel R."/>
        </authorList>
    </citation>
    <scope>NUCLEOTIDE SEQUENCE [LARGE SCALE GENOMIC DNA]</scope>
    <source>
        <strain evidence="2 3">DSM 3222</strain>
    </source>
</reference>
<dbReference type="GO" id="GO:0006779">
    <property type="term" value="P:porphyrin-containing compound biosynthetic process"/>
    <property type="evidence" value="ECO:0007669"/>
    <property type="project" value="InterPro"/>
</dbReference>
<dbReference type="Gene3D" id="3.20.20.210">
    <property type="match status" value="1"/>
</dbReference>
<evidence type="ECO:0000259" key="1">
    <source>
        <dbReference type="Pfam" id="PF01208"/>
    </source>
</evidence>
<dbReference type="STRING" id="36849.OXPF_14960"/>
<feature type="domain" description="Uroporphyrinogen decarboxylase (URO-D)" evidence="1">
    <location>
        <begin position="179"/>
        <end position="378"/>
    </location>
</feature>
<dbReference type="Proteomes" id="UP000050326">
    <property type="component" value="Unassembled WGS sequence"/>
</dbReference>
<sequence>MSDNTLMNERNQLFIDICNNKKPKRVPVTAGVTVEAAIEKMGYSLKRELYSPEKCFEAADEMAKLFDTDTLPTVPFTQAAVFRYIDQKFMQPGADGFFQHPNIAPLELDEYPEFNKDPFEFIVNKIQPRVFGILNEDPVLGHLKIKIARDVVASKFAGMAPKLVEKYQRATAITGCNLLWAPFDFIADYIRSFSTMIMDMKRKPQWVLDACEAVLQYEIEQIKNTPKRGTIPMISYPLHMPPFMRHSEVEKFWWPSFKKLMIATQEAGFIPSIFCEQNWDAHLDLLNDLPGTVIIGFETSNPKLVVEKVATRHIYQNFYPADILKHGTVEQCVEEAKRTIDTVAGAGNYIFSMSRGMIRGSDFKTENLQAVIECVKEYGKY</sequence>
<dbReference type="AlphaFoldDB" id="A0A0P8WR32"/>
<dbReference type="PANTHER" id="PTHR47099">
    <property type="entry name" value="METHYLCOBAMIDE:COM METHYLTRANSFERASE MTBA"/>
    <property type="match status" value="1"/>
</dbReference>